<feature type="transmembrane region" description="Helical" evidence="6">
    <location>
        <begin position="376"/>
        <end position="392"/>
    </location>
</feature>
<reference evidence="8" key="1">
    <citation type="journal article" date="2019" name="Int. J. Syst. Evol. Microbiol.">
        <title>The Global Catalogue of Microorganisms (GCM) 10K type strain sequencing project: providing services to taxonomists for standard genome sequencing and annotation.</title>
        <authorList>
            <consortium name="The Broad Institute Genomics Platform"/>
            <consortium name="The Broad Institute Genome Sequencing Center for Infectious Disease"/>
            <person name="Wu L."/>
            <person name="Ma J."/>
        </authorList>
    </citation>
    <scope>NUCLEOTIDE SEQUENCE [LARGE SCALE GENOMIC DNA]</scope>
    <source>
        <strain evidence="8">JCM 16904</strain>
    </source>
</reference>
<evidence type="ECO:0000313" key="7">
    <source>
        <dbReference type="EMBL" id="GAA3643520.1"/>
    </source>
</evidence>
<accession>A0ABP7AY98</accession>
<protein>
    <recommendedName>
        <fullName evidence="9">Membrane protein involved in the export of O-antigen and teichoic acid</fullName>
    </recommendedName>
</protein>
<keyword evidence="8" id="KW-1185">Reference proteome</keyword>
<keyword evidence="4 6" id="KW-1133">Transmembrane helix</keyword>
<keyword evidence="5 6" id="KW-0472">Membrane</keyword>
<organism evidence="7 8">
    <name type="scientific">Nonomuraea antimicrobica</name>
    <dbReference type="NCBI Taxonomy" id="561173"/>
    <lineage>
        <taxon>Bacteria</taxon>
        <taxon>Bacillati</taxon>
        <taxon>Actinomycetota</taxon>
        <taxon>Actinomycetes</taxon>
        <taxon>Streptosporangiales</taxon>
        <taxon>Streptosporangiaceae</taxon>
        <taxon>Nonomuraea</taxon>
    </lineage>
</organism>
<feature type="transmembrane region" description="Helical" evidence="6">
    <location>
        <begin position="108"/>
        <end position="127"/>
    </location>
</feature>
<evidence type="ECO:0008006" key="9">
    <source>
        <dbReference type="Google" id="ProtNLM"/>
    </source>
</evidence>
<dbReference type="Proteomes" id="UP001500902">
    <property type="component" value="Unassembled WGS sequence"/>
</dbReference>
<evidence type="ECO:0000256" key="6">
    <source>
        <dbReference type="SAM" id="Phobius"/>
    </source>
</evidence>
<feature type="transmembrane region" description="Helical" evidence="6">
    <location>
        <begin position="279"/>
        <end position="304"/>
    </location>
</feature>
<proteinExistence type="predicted"/>
<keyword evidence="3 6" id="KW-0812">Transmembrane</keyword>
<evidence type="ECO:0000313" key="8">
    <source>
        <dbReference type="Proteomes" id="UP001500902"/>
    </source>
</evidence>
<keyword evidence="2" id="KW-1003">Cell membrane</keyword>
<feature type="transmembrane region" description="Helical" evidence="6">
    <location>
        <begin position="32"/>
        <end position="54"/>
    </location>
</feature>
<name>A0ABP7AY98_9ACTN</name>
<feature type="transmembrane region" description="Helical" evidence="6">
    <location>
        <begin position="82"/>
        <end position="102"/>
    </location>
</feature>
<evidence type="ECO:0000256" key="5">
    <source>
        <dbReference type="ARBA" id="ARBA00023136"/>
    </source>
</evidence>
<evidence type="ECO:0000256" key="2">
    <source>
        <dbReference type="ARBA" id="ARBA00022475"/>
    </source>
</evidence>
<dbReference type="RefSeq" id="WP_344871978.1">
    <property type="nucleotide sequence ID" value="NZ_BAAAZP010000003.1"/>
</dbReference>
<comment type="subcellular location">
    <subcellularLocation>
        <location evidence="1">Cell membrane</location>
        <topology evidence="1">Multi-pass membrane protein</topology>
    </subcellularLocation>
</comment>
<comment type="caution">
    <text evidence="7">The sequence shown here is derived from an EMBL/GenBank/DDBJ whole genome shotgun (WGS) entry which is preliminary data.</text>
</comment>
<gene>
    <name evidence="7" type="ORF">GCM10022224_002410</name>
</gene>
<dbReference type="EMBL" id="BAAAZP010000003">
    <property type="protein sequence ID" value="GAA3643520.1"/>
    <property type="molecule type" value="Genomic_DNA"/>
</dbReference>
<feature type="transmembrane region" description="Helical" evidence="6">
    <location>
        <begin position="324"/>
        <end position="343"/>
    </location>
</feature>
<evidence type="ECO:0000256" key="1">
    <source>
        <dbReference type="ARBA" id="ARBA00004651"/>
    </source>
</evidence>
<evidence type="ECO:0000256" key="3">
    <source>
        <dbReference type="ARBA" id="ARBA00022692"/>
    </source>
</evidence>
<sequence length="413" mass="41824">MKGLWTLADQVLASLSNVLLTIVIAREASPDGLGAFGAAFAVYLIMTGVSRAVASEPLLVRFSAHDRQAGAAEHRAASRASAGAALALGLAGLAALLAVSALTGGTLGAVFAALAWSLPALLVKDALRFVFLAAGRQSAAMAGDLTWVLAQVVTVGWVQAHGPRDVQWYVLAWGLSAAAGAVQGAFHARCPPSLARVPGWLRAHRDLLPGYVIDFAARSGGRQVTMLAVGWFGGLAALGAIRAAEVLFSALNVVLQAGHLATIPSAVAAHRRGRLRRAVLRLGVVLVGASFLYGCGTLLVPPALGTALAGETWELARPVLVAEIALYAGIAAVTAVTVGLRAAGDARRSALVRVGVVPFSIAAGVAGALVAGAPGAVIGLAAVNWLALPVWIRQFRAVSSGSRDAAGAVPASG</sequence>
<evidence type="ECO:0000256" key="4">
    <source>
        <dbReference type="ARBA" id="ARBA00022989"/>
    </source>
</evidence>
<feature type="transmembrane region" description="Helical" evidence="6">
    <location>
        <begin position="350"/>
        <end position="370"/>
    </location>
</feature>
<dbReference type="PANTHER" id="PTHR30250:SF26">
    <property type="entry name" value="PSMA PROTEIN"/>
    <property type="match status" value="1"/>
</dbReference>
<dbReference type="InterPro" id="IPR050833">
    <property type="entry name" value="Poly_Biosynth_Transport"/>
</dbReference>
<dbReference type="PANTHER" id="PTHR30250">
    <property type="entry name" value="PST FAMILY PREDICTED COLANIC ACID TRANSPORTER"/>
    <property type="match status" value="1"/>
</dbReference>